<organism evidence="1 2">
    <name type="scientific">Bifidobacterium tsurumiense</name>
    <dbReference type="NCBI Taxonomy" id="356829"/>
    <lineage>
        <taxon>Bacteria</taxon>
        <taxon>Bacillati</taxon>
        <taxon>Actinomycetota</taxon>
        <taxon>Actinomycetes</taxon>
        <taxon>Bifidobacteriales</taxon>
        <taxon>Bifidobacteriaceae</taxon>
        <taxon>Bifidobacterium</taxon>
    </lineage>
</organism>
<evidence type="ECO:0000313" key="1">
    <source>
        <dbReference type="EMBL" id="KFJ08351.1"/>
    </source>
</evidence>
<gene>
    <name evidence="1" type="ORF">BITS_0866</name>
</gene>
<dbReference type="CDD" id="cd02233">
    <property type="entry name" value="cupin_HNL-like"/>
    <property type="match status" value="1"/>
</dbReference>
<dbReference type="OrthoDB" id="9802489at2"/>
<dbReference type="InterPro" id="IPR011051">
    <property type="entry name" value="RmlC_Cupin_sf"/>
</dbReference>
<comment type="caution">
    <text evidence="1">The sequence shown here is derived from an EMBL/GenBank/DDBJ whole genome shotgun (WGS) entry which is preliminary data.</text>
</comment>
<dbReference type="InterPro" id="IPR013096">
    <property type="entry name" value="Cupin_2"/>
</dbReference>
<protein>
    <submittedName>
        <fullName evidence="1">Cupin 2 barrel domain-containing protein</fullName>
    </submittedName>
</protein>
<dbReference type="AlphaFoldDB" id="A0A087EKQ0"/>
<name>A0A087EKQ0_9BIFI</name>
<dbReference type="Pfam" id="PF07883">
    <property type="entry name" value="Cupin_2"/>
    <property type="match status" value="1"/>
</dbReference>
<dbReference type="SUPFAM" id="SSF51182">
    <property type="entry name" value="RmlC-like cupins"/>
    <property type="match status" value="1"/>
</dbReference>
<dbReference type="STRING" id="356829.BITS_0866"/>
<dbReference type="PANTHER" id="PTHR43698">
    <property type="entry name" value="RIBD C-TERMINAL DOMAIN CONTAINING PROTEIN"/>
    <property type="match status" value="1"/>
</dbReference>
<keyword evidence="2" id="KW-1185">Reference proteome</keyword>
<dbReference type="eggNOG" id="COG1917">
    <property type="taxonomic scope" value="Bacteria"/>
</dbReference>
<proteinExistence type="predicted"/>
<dbReference type="PANTHER" id="PTHR43698:SF1">
    <property type="entry name" value="BLL4564 PROTEIN"/>
    <property type="match status" value="1"/>
</dbReference>
<dbReference type="Gene3D" id="2.60.120.10">
    <property type="entry name" value="Jelly Rolls"/>
    <property type="match status" value="1"/>
</dbReference>
<dbReference type="InterPro" id="IPR047263">
    <property type="entry name" value="HNL-like_cupin"/>
</dbReference>
<dbReference type="Proteomes" id="UP000029080">
    <property type="component" value="Unassembled WGS sequence"/>
</dbReference>
<dbReference type="InterPro" id="IPR014710">
    <property type="entry name" value="RmlC-like_jellyroll"/>
</dbReference>
<dbReference type="EMBL" id="JGZU01000002">
    <property type="protein sequence ID" value="KFJ08351.1"/>
    <property type="molecule type" value="Genomic_DNA"/>
</dbReference>
<reference evidence="1 2" key="1">
    <citation type="submission" date="2014-03" db="EMBL/GenBank/DDBJ databases">
        <title>Genomics of Bifidobacteria.</title>
        <authorList>
            <person name="Ventura M."/>
            <person name="Milani C."/>
            <person name="Lugli G.A."/>
        </authorList>
    </citation>
    <scope>NUCLEOTIDE SEQUENCE [LARGE SCALE GENOMIC DNA]</scope>
    <source>
        <strain evidence="1 2">JCM 13495</strain>
    </source>
</reference>
<evidence type="ECO:0000313" key="2">
    <source>
        <dbReference type="Proteomes" id="UP000029080"/>
    </source>
</evidence>
<dbReference type="RefSeq" id="WP_034533687.1">
    <property type="nucleotide sequence ID" value="NZ_JAXEUP010000042.1"/>
</dbReference>
<accession>A0A087EKQ0</accession>
<sequence length="137" mass="15044">MNTTPRTAANTAHGPADWFTGDVYIDPISSPDSQTGCNLSSAHVHFTPGARTAWHNHPNGQLLFVTDGVGYVGRRDGSVQEIRQGDSVWIEPGEDHWHGAAPDHFMAHVATLQVDEQGNGSTWLEHVSDEEYRGDRK</sequence>